<dbReference type="Pfam" id="PF00271">
    <property type="entry name" value="Helicase_C"/>
    <property type="match status" value="1"/>
</dbReference>
<dbReference type="InterPro" id="IPR044763">
    <property type="entry name" value="Ded1/Dbp1_DEADc"/>
</dbReference>
<evidence type="ECO:0000259" key="11">
    <source>
        <dbReference type="PROSITE" id="PS51192"/>
    </source>
</evidence>
<evidence type="ECO:0000313" key="20">
    <source>
        <dbReference type="RefSeq" id="XP_031378269.1"/>
    </source>
</evidence>
<dbReference type="PROSITE" id="PS51195">
    <property type="entry name" value="Q_MOTIF"/>
    <property type="match status" value="1"/>
</dbReference>
<feature type="compositionally biased region" description="Polar residues" evidence="10">
    <location>
        <begin position="1"/>
        <end position="21"/>
    </location>
</feature>
<reference evidence="15" key="1">
    <citation type="journal article" date="2017" name="Plant J.">
        <title>The pomegranate (Punica granatum L.) genome and the genomics of punicalagin biosynthesis.</title>
        <authorList>
            <person name="Qin G."/>
            <person name="Xu C."/>
            <person name="Ming R."/>
            <person name="Tang H."/>
            <person name="Guyot R."/>
            <person name="Kramer E.M."/>
            <person name="Hu Y."/>
            <person name="Yi X."/>
            <person name="Qi Y."/>
            <person name="Xu X."/>
            <person name="Gao Z."/>
            <person name="Pan H."/>
            <person name="Jian J."/>
            <person name="Tian Y."/>
            <person name="Yue Z."/>
            <person name="Xu Y."/>
        </authorList>
    </citation>
    <scope>NUCLEOTIDE SEQUENCE [LARGE SCALE GENOMIC DNA]</scope>
    <source>
        <strain evidence="15">cv. Dabenzi</strain>
    </source>
</reference>
<keyword evidence="5" id="KW-0067">ATP-binding</keyword>
<feature type="short sequence motif" description="Q motif" evidence="9">
    <location>
        <begin position="150"/>
        <end position="178"/>
    </location>
</feature>
<dbReference type="RefSeq" id="XP_031378269.1">
    <property type="nucleotide sequence ID" value="XM_031522409.1"/>
</dbReference>
<keyword evidence="2" id="KW-0547">Nucleotide-binding</keyword>
<dbReference type="RefSeq" id="XP_031378271.1">
    <property type="nucleotide sequence ID" value="XM_031522411.1"/>
</dbReference>
<keyword evidence="4" id="KW-0347">Helicase</keyword>
<dbReference type="Gene3D" id="3.40.50.300">
    <property type="entry name" value="P-loop containing nucleotide triphosphate hydrolases"/>
    <property type="match status" value="2"/>
</dbReference>
<reference evidence="16" key="3">
    <citation type="journal article" date="2020" name="Plant Biotechnol. J.">
        <title>The pomegranate (Punica granatum L.) draft genome dissects genetic divergence between soft- and hard-seeded cultivars.</title>
        <authorList>
            <person name="Luo X."/>
            <person name="Li H."/>
            <person name="Wu Z."/>
            <person name="Yao W."/>
            <person name="Zhao P."/>
            <person name="Cao D."/>
            <person name="Yu H."/>
            <person name="Li K."/>
            <person name="Poudel K."/>
            <person name="Zhao D."/>
            <person name="Zhang F."/>
            <person name="Xia X."/>
            <person name="Chen L."/>
            <person name="Wang Q."/>
            <person name="Jing D."/>
            <person name="Cao S."/>
        </authorList>
    </citation>
    <scope>NUCLEOTIDE SEQUENCE [LARGE SCALE GENOMIC DNA]</scope>
</reference>
<dbReference type="SUPFAM" id="SSF52540">
    <property type="entry name" value="P-loop containing nucleoside triphosphate hydrolases"/>
    <property type="match status" value="1"/>
</dbReference>
<accession>A0A218X229</accession>
<dbReference type="EMBL" id="MTKT01002492">
    <property type="protein sequence ID" value="OWM78984.1"/>
    <property type="molecule type" value="Genomic_DNA"/>
</dbReference>
<evidence type="ECO:0000256" key="3">
    <source>
        <dbReference type="ARBA" id="ARBA00022801"/>
    </source>
</evidence>
<dbReference type="InterPro" id="IPR027417">
    <property type="entry name" value="P-loop_NTPase"/>
</dbReference>
<dbReference type="InterPro" id="IPR014001">
    <property type="entry name" value="Helicase_ATP-bd"/>
</dbReference>
<evidence type="ECO:0000313" key="18">
    <source>
        <dbReference type="RefSeq" id="XP_031378267.1"/>
    </source>
</evidence>
<dbReference type="InterPro" id="IPR011545">
    <property type="entry name" value="DEAD/DEAH_box_helicase_dom"/>
</dbReference>
<dbReference type="GO" id="GO:0016787">
    <property type="term" value="F:hydrolase activity"/>
    <property type="evidence" value="ECO:0007669"/>
    <property type="project" value="UniProtKB-KW"/>
</dbReference>
<feature type="region of interest" description="Disordered" evidence="10">
    <location>
        <begin position="549"/>
        <end position="568"/>
    </location>
</feature>
<evidence type="ECO:0000256" key="9">
    <source>
        <dbReference type="PROSITE-ProRule" id="PRU00552"/>
    </source>
</evidence>
<sequence length="606" mass="66142">MTTSWADSVAASENATASDSANIPRPTRPAYVPPHLRNKQPSSDTHAPSHTAPSPGYDQGNTGGFAGGSRAGSDSRPDFGRSGSSGGGWNNKGGGWGVRGRDREVNPFADKDGAREELNEQEQENTGINFDAYEDIPVETSGQNVPPPVNTFAEIDLGEELNLNIQRCKYVKPTPVQRHAIPISLSGRDLMACAQTGSGKTAAFCFPIISGIMRGEYVQRPRAPRTSYPLALILSPTRELSCQIHDEARKFSYQTGVKVVVAYGGAPINQQLRELERGVDILVATPGRLVDLLERARVSLQVIRYLALDEADRMLDMGFEPQIRKIVEQMGMPPPGVRQTMLFSATFPKEIQRLACDFLSNYIFLAVGRVGSSTDLIVQRVEYVHESDKRSHLMDLLHAQRENGAHGKQALTLVFVETKRGADSLENWLYMNGFPATSIHGDRSQQERELALRSFKSGRTPILVATDVAARGLDIPHVAHVVNFDLPNDIDDYVHRIGRTGRAGKSGLATAFFNENNLSMAKPLAELMQEANQEVPAWLTRYASRASYGGGKNRRSGGNRFGGRDFRRESSFNRGMDYYGGGNSSGAYGISAGYGGYGPGVTSAWD</sequence>
<evidence type="ECO:0000256" key="8">
    <source>
        <dbReference type="ARBA" id="ARBA00047984"/>
    </source>
</evidence>
<dbReference type="Proteomes" id="UP000197138">
    <property type="component" value="Unassembled WGS sequence"/>
</dbReference>
<comment type="catalytic activity">
    <reaction evidence="8">
        <text>ATP + H2O = ADP + phosphate + H(+)</text>
        <dbReference type="Rhea" id="RHEA:13065"/>
        <dbReference type="ChEBI" id="CHEBI:15377"/>
        <dbReference type="ChEBI" id="CHEBI:15378"/>
        <dbReference type="ChEBI" id="CHEBI:30616"/>
        <dbReference type="ChEBI" id="CHEBI:43474"/>
        <dbReference type="ChEBI" id="CHEBI:456216"/>
        <dbReference type="EC" id="3.6.4.13"/>
    </reaction>
</comment>
<dbReference type="PROSITE" id="PS51192">
    <property type="entry name" value="HELICASE_ATP_BIND_1"/>
    <property type="match status" value="1"/>
</dbReference>
<evidence type="ECO:0000256" key="5">
    <source>
        <dbReference type="ARBA" id="ARBA00022840"/>
    </source>
</evidence>
<feature type="compositionally biased region" description="Polar residues" evidence="10">
    <location>
        <begin position="39"/>
        <end position="52"/>
    </location>
</feature>
<dbReference type="Pfam" id="PF00270">
    <property type="entry name" value="DEAD"/>
    <property type="match status" value="1"/>
</dbReference>
<feature type="compositionally biased region" description="Gly residues" evidence="10">
    <location>
        <begin position="83"/>
        <end position="98"/>
    </location>
</feature>
<dbReference type="CDD" id="cd18787">
    <property type="entry name" value="SF2_C_DEAD"/>
    <property type="match status" value="1"/>
</dbReference>
<reference evidence="17 18" key="4">
    <citation type="submission" date="2025-04" db="UniProtKB">
        <authorList>
            <consortium name="RefSeq"/>
        </authorList>
    </citation>
    <scope>IDENTIFICATION</scope>
    <source>
        <tissue evidence="17 18">Leaf</tissue>
    </source>
</reference>
<keyword evidence="3" id="KW-0378">Hydrolase</keyword>
<evidence type="ECO:0000256" key="2">
    <source>
        <dbReference type="ARBA" id="ARBA00022741"/>
    </source>
</evidence>
<evidence type="ECO:0000259" key="13">
    <source>
        <dbReference type="PROSITE" id="PS51195"/>
    </source>
</evidence>
<dbReference type="RefSeq" id="XP_031378267.1">
    <property type="nucleotide sequence ID" value="XM_031522407.1"/>
</dbReference>
<dbReference type="SMART" id="SM00487">
    <property type="entry name" value="DEXDc"/>
    <property type="match status" value="1"/>
</dbReference>
<evidence type="ECO:0000256" key="7">
    <source>
        <dbReference type="ARBA" id="ARBA00024358"/>
    </source>
</evidence>
<dbReference type="AlphaFoldDB" id="A0A218X229"/>
<evidence type="ECO:0000256" key="10">
    <source>
        <dbReference type="SAM" id="MobiDB-lite"/>
    </source>
</evidence>
<dbReference type="GO" id="GO:0005524">
    <property type="term" value="F:ATP binding"/>
    <property type="evidence" value="ECO:0007669"/>
    <property type="project" value="UniProtKB-KW"/>
</dbReference>
<dbReference type="InterPro" id="IPR001650">
    <property type="entry name" value="Helicase_C-like"/>
</dbReference>
<feature type="domain" description="Helicase C-terminal" evidence="12">
    <location>
        <begin position="392"/>
        <end position="543"/>
    </location>
</feature>
<dbReference type="PANTHER" id="PTHR47958">
    <property type="entry name" value="ATP-DEPENDENT RNA HELICASE DBP3"/>
    <property type="match status" value="1"/>
</dbReference>
<proteinExistence type="inferred from homology"/>
<keyword evidence="6" id="KW-0694">RNA-binding</keyword>
<evidence type="ECO:0000313" key="15">
    <source>
        <dbReference type="Proteomes" id="UP000197138"/>
    </source>
</evidence>
<dbReference type="CDD" id="cd17967">
    <property type="entry name" value="DEADc_DDX3_DDX4"/>
    <property type="match status" value="1"/>
</dbReference>
<evidence type="ECO:0000256" key="1">
    <source>
        <dbReference type="ARBA" id="ARBA00012552"/>
    </source>
</evidence>
<feature type="compositionally biased region" description="Basic and acidic residues" evidence="10">
    <location>
        <begin position="99"/>
        <end position="118"/>
    </location>
</feature>
<evidence type="ECO:0000259" key="12">
    <source>
        <dbReference type="PROSITE" id="PS51194"/>
    </source>
</evidence>
<protein>
    <recommendedName>
        <fullName evidence="1">RNA helicase</fullName>
        <ecNumber evidence="1">3.6.4.13</ecNumber>
    </recommendedName>
</protein>
<feature type="domain" description="Helicase ATP-binding" evidence="11">
    <location>
        <begin position="181"/>
        <end position="365"/>
    </location>
</feature>
<keyword evidence="16" id="KW-1185">Reference proteome</keyword>
<dbReference type="PROSITE" id="PS51194">
    <property type="entry name" value="HELICASE_CTER"/>
    <property type="match status" value="1"/>
</dbReference>
<dbReference type="EC" id="3.6.4.13" evidence="1"/>
<dbReference type="RefSeq" id="XP_031378266.1">
    <property type="nucleotide sequence ID" value="XM_031522406.1"/>
</dbReference>
<dbReference type="OrthoDB" id="196131at2759"/>
<dbReference type="GeneID" id="116193668"/>
<dbReference type="FunFam" id="3.40.50.300:FF:000397">
    <property type="entry name" value="Probable ATP-dependent RNA helicase DDX4"/>
    <property type="match status" value="1"/>
</dbReference>
<evidence type="ECO:0000313" key="21">
    <source>
        <dbReference type="RefSeq" id="XP_031378271.1"/>
    </source>
</evidence>
<gene>
    <name evidence="17 18 19 20 21" type="primary">LOC116193668</name>
    <name evidence="14" type="ORF">CDL15_Pgr003155</name>
</gene>
<feature type="region of interest" description="Disordered" evidence="10">
    <location>
        <begin position="1"/>
        <end position="124"/>
    </location>
</feature>
<evidence type="ECO:0000313" key="17">
    <source>
        <dbReference type="RefSeq" id="XP_031378266.1"/>
    </source>
</evidence>
<feature type="domain" description="DEAD-box RNA helicase Q" evidence="13">
    <location>
        <begin position="150"/>
        <end position="178"/>
    </location>
</feature>
<evidence type="ECO:0000313" key="16">
    <source>
        <dbReference type="Proteomes" id="UP000515151"/>
    </source>
</evidence>
<evidence type="ECO:0000256" key="6">
    <source>
        <dbReference type="ARBA" id="ARBA00022884"/>
    </source>
</evidence>
<dbReference type="GO" id="GO:0003724">
    <property type="term" value="F:RNA helicase activity"/>
    <property type="evidence" value="ECO:0007669"/>
    <property type="project" value="UniProtKB-EC"/>
</dbReference>
<dbReference type="RefSeq" id="XP_031378268.1">
    <property type="nucleotide sequence ID" value="XM_031522408.1"/>
</dbReference>
<dbReference type="InterPro" id="IPR014014">
    <property type="entry name" value="RNA_helicase_DEAD_Q_motif"/>
</dbReference>
<feature type="compositionally biased region" description="Gly residues" evidence="10">
    <location>
        <begin position="61"/>
        <end position="70"/>
    </location>
</feature>
<organism evidence="14 15">
    <name type="scientific">Punica granatum</name>
    <name type="common">Pomegranate</name>
    <dbReference type="NCBI Taxonomy" id="22663"/>
    <lineage>
        <taxon>Eukaryota</taxon>
        <taxon>Viridiplantae</taxon>
        <taxon>Streptophyta</taxon>
        <taxon>Embryophyta</taxon>
        <taxon>Tracheophyta</taxon>
        <taxon>Spermatophyta</taxon>
        <taxon>Magnoliopsida</taxon>
        <taxon>eudicotyledons</taxon>
        <taxon>Gunneridae</taxon>
        <taxon>Pentapetalae</taxon>
        <taxon>rosids</taxon>
        <taxon>malvids</taxon>
        <taxon>Myrtales</taxon>
        <taxon>Lythraceae</taxon>
        <taxon>Punica</taxon>
    </lineage>
</organism>
<dbReference type="Proteomes" id="UP000515151">
    <property type="component" value="Chromosome 2"/>
</dbReference>
<name>A0A218X229_PUNGR</name>
<evidence type="ECO:0000313" key="19">
    <source>
        <dbReference type="RefSeq" id="XP_031378268.1"/>
    </source>
</evidence>
<evidence type="ECO:0000256" key="4">
    <source>
        <dbReference type="ARBA" id="ARBA00022806"/>
    </source>
</evidence>
<reference evidence="14" key="2">
    <citation type="submission" date="2017-06" db="EMBL/GenBank/DDBJ databases">
        <title>The pomegranate genome and the genomics of punicalagin biosynthesis.</title>
        <authorList>
            <person name="Xu C."/>
        </authorList>
    </citation>
    <scope>NUCLEOTIDE SEQUENCE [LARGE SCALE GENOMIC DNA]</scope>
    <source>
        <tissue evidence="14">Fresh leaf</tissue>
    </source>
</reference>
<dbReference type="SMART" id="SM00490">
    <property type="entry name" value="HELICc"/>
    <property type="match status" value="1"/>
</dbReference>
<dbReference type="FunFam" id="3.40.50.300:FF:000008">
    <property type="entry name" value="ATP-dependent RNA helicase RhlB"/>
    <property type="match status" value="1"/>
</dbReference>
<comment type="similarity">
    <text evidence="7">Belongs to the DEAD box helicase family. DDX3/DED1 subfamily.</text>
</comment>
<dbReference type="GO" id="GO:0003723">
    <property type="term" value="F:RNA binding"/>
    <property type="evidence" value="ECO:0007669"/>
    <property type="project" value="UniProtKB-KW"/>
</dbReference>
<evidence type="ECO:0000313" key="14">
    <source>
        <dbReference type="EMBL" id="OWM78984.1"/>
    </source>
</evidence>